<keyword evidence="2" id="KW-1185">Reference proteome</keyword>
<name>A0A0R3D1J4_9BRAD</name>
<proteinExistence type="predicted"/>
<dbReference type="STRING" id="989370.AOQ71_37065"/>
<accession>A0A0R3D1J4</accession>
<sequence>MATKSQRKATRTHRRRAAARGLVRVEVQAARKDASLIRALAETLRDEPERAAVLRSTIANALLNSDVKTAFDVFGSELPDEAFDGVFDQPRRDTWREFDL</sequence>
<evidence type="ECO:0000313" key="2">
    <source>
        <dbReference type="Proteomes" id="UP000051936"/>
    </source>
</evidence>
<reference evidence="1 2" key="1">
    <citation type="submission" date="2015-09" db="EMBL/GenBank/DDBJ databases">
        <title>Draft Genome Sequence of Bradyrhizobium manausense Strain BR 3351T, a Novel Symbiotic Nitrogen-Fixing Alphaproteobacterium Isolated from Brazilian Amazon Rain Forest.</title>
        <authorList>
            <person name="De Araujo J.L."/>
            <person name="Zilli J.E."/>
        </authorList>
    </citation>
    <scope>NUCLEOTIDE SEQUENCE [LARGE SCALE GENOMIC DNA]</scope>
    <source>
        <strain evidence="1 2">BR3351</strain>
    </source>
</reference>
<dbReference type="Proteomes" id="UP000051936">
    <property type="component" value="Unassembled WGS sequence"/>
</dbReference>
<dbReference type="EMBL" id="LJYG01000112">
    <property type="protein sequence ID" value="KRQ00655.1"/>
    <property type="molecule type" value="Genomic_DNA"/>
</dbReference>
<protein>
    <submittedName>
        <fullName evidence="1">Uncharacterized protein</fullName>
    </submittedName>
</protein>
<evidence type="ECO:0000313" key="1">
    <source>
        <dbReference type="EMBL" id="KRQ00655.1"/>
    </source>
</evidence>
<gene>
    <name evidence="1" type="ORF">AOQ71_37065</name>
</gene>
<dbReference type="AlphaFoldDB" id="A0A0R3D1J4"/>
<comment type="caution">
    <text evidence="1">The sequence shown here is derived from an EMBL/GenBank/DDBJ whole genome shotgun (WGS) entry which is preliminary data.</text>
</comment>
<organism evidence="1 2">
    <name type="scientific">Bradyrhizobium manausense</name>
    <dbReference type="NCBI Taxonomy" id="989370"/>
    <lineage>
        <taxon>Bacteria</taxon>
        <taxon>Pseudomonadati</taxon>
        <taxon>Pseudomonadota</taxon>
        <taxon>Alphaproteobacteria</taxon>
        <taxon>Hyphomicrobiales</taxon>
        <taxon>Nitrobacteraceae</taxon>
        <taxon>Bradyrhizobium</taxon>
    </lineage>
</organism>